<evidence type="ECO:0000313" key="7">
    <source>
        <dbReference type="EMBL" id="AIG98088.1"/>
    </source>
</evidence>
<dbReference type="EMBL" id="CP006577">
    <property type="protein sequence ID" value="AIG98088.1"/>
    <property type="molecule type" value="Genomic_DNA"/>
</dbReference>
<dbReference type="GeneID" id="24794819"/>
<organism evidence="7 8">
    <name type="scientific">Archaeoglobus fulgidus DSM 8774</name>
    <dbReference type="NCBI Taxonomy" id="1344584"/>
    <lineage>
        <taxon>Archaea</taxon>
        <taxon>Methanobacteriati</taxon>
        <taxon>Methanobacteriota</taxon>
        <taxon>Archaeoglobi</taxon>
        <taxon>Archaeoglobales</taxon>
        <taxon>Archaeoglobaceae</taxon>
        <taxon>Archaeoglobus</taxon>
    </lineage>
</organism>
<dbReference type="Gene3D" id="3.40.50.1950">
    <property type="entry name" value="Flavin prenyltransferase-like"/>
    <property type="match status" value="1"/>
</dbReference>
<dbReference type="PANTHER" id="PTHR43374:SF1">
    <property type="entry name" value="FLAVIN PRENYLTRANSFERASE PAD1, MITOCHONDRIAL"/>
    <property type="match status" value="1"/>
</dbReference>
<evidence type="ECO:0000259" key="6">
    <source>
        <dbReference type="Pfam" id="PF02441"/>
    </source>
</evidence>
<feature type="binding site" evidence="5">
    <location>
        <position position="167"/>
    </location>
    <ligand>
        <name>dimethylallyl phosphate</name>
        <dbReference type="ChEBI" id="CHEBI:88052"/>
    </ligand>
</feature>
<dbReference type="HAMAP" id="MF_01984">
    <property type="entry name" value="ubiX_pad"/>
    <property type="match status" value="1"/>
</dbReference>
<feature type="domain" description="Flavoprotein" evidence="6">
    <location>
        <begin position="1"/>
        <end position="169"/>
    </location>
</feature>
<dbReference type="Proteomes" id="UP000028501">
    <property type="component" value="Chromosome"/>
</dbReference>
<keyword evidence="1 5" id="KW-0637">Prenyltransferase</keyword>
<dbReference type="InterPro" id="IPR004507">
    <property type="entry name" value="UbiX-like"/>
</dbReference>
<evidence type="ECO:0000256" key="3">
    <source>
        <dbReference type="ARBA" id="ARBA00022643"/>
    </source>
</evidence>
<gene>
    <name evidence="5" type="primary">ubiX</name>
    <name evidence="7" type="ORF">AFULGI_00013130</name>
</gene>
<comment type="catalytic activity">
    <reaction evidence="5">
        <text>dimethylallyl phosphate + FMNH2 = prenylated FMNH2 + phosphate</text>
        <dbReference type="Rhea" id="RHEA:37743"/>
        <dbReference type="ChEBI" id="CHEBI:43474"/>
        <dbReference type="ChEBI" id="CHEBI:57618"/>
        <dbReference type="ChEBI" id="CHEBI:87467"/>
        <dbReference type="ChEBI" id="CHEBI:88052"/>
        <dbReference type="EC" id="2.5.1.129"/>
    </reaction>
</comment>
<dbReference type="PANTHER" id="PTHR43374">
    <property type="entry name" value="FLAVIN PRENYLTRANSFERASE"/>
    <property type="match status" value="1"/>
</dbReference>
<dbReference type="GO" id="GO:0106141">
    <property type="term" value="F:flavin prenyltransferase activity"/>
    <property type="evidence" value="ECO:0007669"/>
    <property type="project" value="UniProtKB-EC"/>
</dbReference>
<dbReference type="InterPro" id="IPR003382">
    <property type="entry name" value="Flavoprotein"/>
</dbReference>
<keyword evidence="4 5" id="KW-0808">Transferase</keyword>
<evidence type="ECO:0000256" key="1">
    <source>
        <dbReference type="ARBA" id="ARBA00022602"/>
    </source>
</evidence>
<dbReference type="NCBIfam" id="TIGR00421">
    <property type="entry name" value="ubiX_pad"/>
    <property type="match status" value="1"/>
</dbReference>
<dbReference type="SMR" id="A0A075WKM0"/>
<name>A0A075WKM0_ARCFL</name>
<feature type="binding site" evidence="5">
    <location>
        <position position="35"/>
    </location>
    <ligand>
        <name>FMN</name>
        <dbReference type="ChEBI" id="CHEBI:58210"/>
    </ligand>
</feature>
<dbReference type="HOGENOM" id="CLU_074522_2_1_2"/>
<keyword evidence="7" id="KW-0456">Lyase</keyword>
<feature type="binding site" evidence="5">
    <location>
        <position position="121"/>
    </location>
    <ligand>
        <name>FMN</name>
        <dbReference type="ChEBI" id="CHEBI:58210"/>
    </ligand>
</feature>
<comment type="function">
    <text evidence="5">Flavin prenyltransferase that catalyzes the synthesis of the prenylated FMN cofactor (prenyl-FMN) for 4-hydroxy-3-polyprenylbenzoic acid decarboxylase UbiD. The prenyltransferase is metal-independent and links a dimethylallyl moiety from dimethylallyl monophosphate (DMAP) to the flavin N5 and C6 atoms of FMN.</text>
</comment>
<reference evidence="7 8" key="1">
    <citation type="submission" date="2013-07" db="EMBL/GenBank/DDBJ databases">
        <title>Genome of Archaeoglobus fulgidus.</title>
        <authorList>
            <person name="Fiebig A."/>
            <person name="Birkeland N.-K."/>
        </authorList>
    </citation>
    <scope>NUCLEOTIDE SEQUENCE [LARGE SCALE GENOMIC DNA]</scope>
    <source>
        <strain evidence="7 8">DSM 8774</strain>
    </source>
</reference>
<sequence>MRFVVALTGASGQILGIRLIEKLTELGAEVYAVASRAAKITLKAETDYDEGYVREIATKYYDEDEIAAPFASGSFRHDGMAVVPCSIKTASSIAYGIADNLIARAADVTLKEKRRLVLAIREAPLHSGHLKTLARLAEMGAVIFPPVLSFYTRPKSVDDLIEHTVSRIAEQLGVEVDYRRWG</sequence>
<dbReference type="InterPro" id="IPR036551">
    <property type="entry name" value="Flavin_trans-like"/>
</dbReference>
<protein>
    <recommendedName>
        <fullName evidence="5">Flavin prenyltransferase UbiX</fullName>
        <ecNumber evidence="5">2.5.1.129</ecNumber>
    </recommendedName>
</protein>
<feature type="binding site" evidence="5">
    <location>
        <begin position="9"/>
        <end position="11"/>
    </location>
    <ligand>
        <name>FMN</name>
        <dbReference type="ChEBI" id="CHEBI:58210"/>
    </ligand>
</feature>
<proteinExistence type="inferred from homology"/>
<evidence type="ECO:0000256" key="5">
    <source>
        <dbReference type="HAMAP-Rule" id="MF_01984"/>
    </source>
</evidence>
<dbReference type="KEGG" id="afg:AFULGI_00013130"/>
<dbReference type="SUPFAM" id="SSF52507">
    <property type="entry name" value="Homo-oligomeric flavin-containing Cys decarboxylases, HFCD"/>
    <property type="match status" value="1"/>
</dbReference>
<accession>A0A075WKM0</accession>
<feature type="binding site" evidence="5">
    <location>
        <begin position="86"/>
        <end position="89"/>
    </location>
    <ligand>
        <name>FMN</name>
        <dbReference type="ChEBI" id="CHEBI:58210"/>
    </ligand>
</feature>
<dbReference type="Pfam" id="PF02441">
    <property type="entry name" value="Flavoprotein"/>
    <property type="match status" value="1"/>
</dbReference>
<dbReference type="GO" id="GO:0016831">
    <property type="term" value="F:carboxy-lyase activity"/>
    <property type="evidence" value="ECO:0007669"/>
    <property type="project" value="TreeGrafter"/>
</dbReference>
<evidence type="ECO:0000313" key="8">
    <source>
        <dbReference type="Proteomes" id="UP000028501"/>
    </source>
</evidence>
<keyword evidence="2 5" id="KW-0285">Flavoprotein</keyword>
<comment type="caution">
    <text evidence="5">Lacks conserved residue(s) required for the propagation of feature annotation.</text>
</comment>
<feature type="binding site" evidence="5">
    <location>
        <position position="151"/>
    </location>
    <ligand>
        <name>dimethylallyl phosphate</name>
        <dbReference type="ChEBI" id="CHEBI:88052"/>
    </ligand>
</feature>
<dbReference type="RefSeq" id="WP_010878709.1">
    <property type="nucleotide sequence ID" value="NZ_CP006577.1"/>
</dbReference>
<evidence type="ECO:0000256" key="2">
    <source>
        <dbReference type="ARBA" id="ARBA00022630"/>
    </source>
</evidence>
<dbReference type="EC" id="2.5.1.129" evidence="5"/>
<keyword evidence="3 5" id="KW-0288">FMN</keyword>
<dbReference type="AlphaFoldDB" id="A0A075WKM0"/>
<comment type="similarity">
    <text evidence="5">Belongs to the UbiX/PAD1 family.</text>
</comment>
<dbReference type="NCBIfam" id="NF004685">
    <property type="entry name" value="PRK06029.1"/>
    <property type="match status" value="1"/>
</dbReference>
<evidence type="ECO:0000256" key="4">
    <source>
        <dbReference type="ARBA" id="ARBA00022679"/>
    </source>
</evidence>